<evidence type="ECO:0000313" key="3">
    <source>
        <dbReference type="Proteomes" id="UP000422232"/>
    </source>
</evidence>
<dbReference type="Pfam" id="PF04986">
    <property type="entry name" value="Y2_Tnp"/>
    <property type="match status" value="1"/>
</dbReference>
<dbReference type="InterPro" id="IPR007069">
    <property type="entry name" value="Transposase_32"/>
</dbReference>
<dbReference type="Proteomes" id="UP000422232">
    <property type="component" value="Chromosome"/>
</dbReference>
<evidence type="ECO:0000313" key="2">
    <source>
        <dbReference type="EMBL" id="QGO04486.1"/>
    </source>
</evidence>
<feature type="domain" description="Transposase IS801/IS1294" evidence="1">
    <location>
        <begin position="18"/>
        <end position="60"/>
    </location>
</feature>
<protein>
    <submittedName>
        <fullName evidence="2">Transposase</fullName>
    </submittedName>
</protein>
<sequence length="72" mass="8635">MAFHLNDRRFLTHASLYYDGEKVAFRYIDRETGKQEKYHYTALEFIDRLIPHIPAKSFKQALITIEDINLFN</sequence>
<keyword evidence="3" id="KW-1185">Reference proteome</keyword>
<accession>A0A9Q6LI00</accession>
<gene>
    <name evidence="2" type="ORF">Psal009_00354</name>
</gene>
<dbReference type="AlphaFoldDB" id="A0A9Q6LI00"/>
<name>A0A9Q6LI00_PISSA</name>
<reference evidence="2 3" key="1">
    <citation type="submission" date="2019-04" db="EMBL/GenBank/DDBJ databases">
        <title>Complete genome sequencing of Piscirickettsia salmonis strain Psal-009.</title>
        <authorList>
            <person name="Schober I."/>
            <person name="Bunk B."/>
            <person name="Sproer C."/>
            <person name="Carril G.P."/>
            <person name="Riedel T."/>
            <person name="Flores-Herrera P.A."/>
            <person name="Nourdin-Galindo G."/>
            <person name="Marshall S.H."/>
            <person name="Overmann J."/>
        </authorList>
    </citation>
    <scope>NUCLEOTIDE SEQUENCE [LARGE SCALE GENOMIC DNA]</scope>
    <source>
        <strain evidence="2 3">Psal-009</strain>
    </source>
</reference>
<dbReference type="GO" id="GO:0003677">
    <property type="term" value="F:DNA binding"/>
    <property type="evidence" value="ECO:0007669"/>
    <property type="project" value="InterPro"/>
</dbReference>
<proteinExistence type="predicted"/>
<organism evidence="2 3">
    <name type="scientific">Piscirickettsia salmonis</name>
    <dbReference type="NCBI Taxonomy" id="1238"/>
    <lineage>
        <taxon>Bacteria</taxon>
        <taxon>Pseudomonadati</taxon>
        <taxon>Pseudomonadota</taxon>
        <taxon>Gammaproteobacteria</taxon>
        <taxon>Thiotrichales</taxon>
        <taxon>Piscirickettsiaceae</taxon>
        <taxon>Piscirickettsia</taxon>
    </lineage>
</organism>
<dbReference type="GO" id="GO:0004803">
    <property type="term" value="F:transposase activity"/>
    <property type="evidence" value="ECO:0007669"/>
    <property type="project" value="InterPro"/>
</dbReference>
<evidence type="ECO:0000259" key="1">
    <source>
        <dbReference type="Pfam" id="PF04986"/>
    </source>
</evidence>
<dbReference type="EMBL" id="CP038908">
    <property type="protein sequence ID" value="QGO04486.1"/>
    <property type="molecule type" value="Genomic_DNA"/>
</dbReference>
<dbReference type="GO" id="GO:0006313">
    <property type="term" value="P:DNA transposition"/>
    <property type="evidence" value="ECO:0007669"/>
    <property type="project" value="InterPro"/>
</dbReference>